<gene>
    <name evidence="7" type="ORF">HH212_06585</name>
</gene>
<dbReference type="InterPro" id="IPR008928">
    <property type="entry name" value="6-hairpin_glycosidase_sf"/>
</dbReference>
<evidence type="ECO:0000259" key="4">
    <source>
        <dbReference type="Pfam" id="PF06165"/>
    </source>
</evidence>
<dbReference type="Gene3D" id="1.50.10.10">
    <property type="match status" value="1"/>
</dbReference>
<dbReference type="InterPro" id="IPR033432">
    <property type="entry name" value="GH94_catalytic"/>
</dbReference>
<feature type="transmembrane region" description="Helical" evidence="3">
    <location>
        <begin position="1002"/>
        <end position="1022"/>
    </location>
</feature>
<dbReference type="InterPro" id="IPR037820">
    <property type="entry name" value="GH94N_NdvB"/>
</dbReference>
<dbReference type="InterPro" id="IPR010383">
    <property type="entry name" value="Glyco_hydrolase_94_b-supersand"/>
</dbReference>
<keyword evidence="3" id="KW-1133">Transmembrane helix</keyword>
<dbReference type="GO" id="GO:0016757">
    <property type="term" value="F:glycosyltransferase activity"/>
    <property type="evidence" value="ECO:0007669"/>
    <property type="project" value="UniProtKB-KW"/>
</dbReference>
<dbReference type="PANTHER" id="PTHR37469">
    <property type="entry name" value="CELLOBIONIC ACID PHOSPHORYLASE-RELATED"/>
    <property type="match status" value="1"/>
</dbReference>
<evidence type="ECO:0000259" key="6">
    <source>
        <dbReference type="Pfam" id="PF17167"/>
    </source>
</evidence>
<evidence type="ECO:0000256" key="2">
    <source>
        <dbReference type="ARBA" id="ARBA00022679"/>
    </source>
</evidence>
<keyword evidence="1" id="KW-0328">Glycosyltransferase</keyword>
<dbReference type="SUPFAM" id="SSF48208">
    <property type="entry name" value="Six-hairpin glycosidases"/>
    <property type="match status" value="1"/>
</dbReference>
<evidence type="ECO:0000256" key="1">
    <source>
        <dbReference type="ARBA" id="ARBA00022676"/>
    </source>
</evidence>
<feature type="domain" description="Glycosyl hydrolase 94 supersandwich" evidence="4">
    <location>
        <begin position="2148"/>
        <end position="2414"/>
    </location>
</feature>
<evidence type="ECO:0000313" key="8">
    <source>
        <dbReference type="Proteomes" id="UP000502415"/>
    </source>
</evidence>
<dbReference type="GO" id="GO:0005975">
    <property type="term" value="P:carbohydrate metabolic process"/>
    <property type="evidence" value="ECO:0007669"/>
    <property type="project" value="InterPro"/>
</dbReference>
<dbReference type="SMART" id="SM01068">
    <property type="entry name" value="CBM_X"/>
    <property type="match status" value="2"/>
</dbReference>
<evidence type="ECO:0000256" key="3">
    <source>
        <dbReference type="SAM" id="Phobius"/>
    </source>
</evidence>
<dbReference type="InterPro" id="IPR012341">
    <property type="entry name" value="6hp_glycosidase-like_sf"/>
</dbReference>
<dbReference type="InterPro" id="IPR011013">
    <property type="entry name" value="Gal_mutarotase_sf_dom"/>
</dbReference>
<dbReference type="Proteomes" id="UP000502415">
    <property type="component" value="Chromosome"/>
</dbReference>
<dbReference type="Gene3D" id="2.60.420.10">
    <property type="entry name" value="Maltose phosphorylase, domain 3"/>
    <property type="match status" value="1"/>
</dbReference>
<dbReference type="Pfam" id="PF10091">
    <property type="entry name" value="Glycoamylase"/>
    <property type="match status" value="1"/>
</dbReference>
<dbReference type="InterPro" id="IPR019282">
    <property type="entry name" value="Glycoamylase-like_cons_dom"/>
</dbReference>
<evidence type="ECO:0000259" key="5">
    <source>
        <dbReference type="Pfam" id="PF10091"/>
    </source>
</evidence>
<protein>
    <submittedName>
        <fullName evidence="7">Cyclic beta 1-2 glucan synthetase</fullName>
    </submittedName>
</protein>
<keyword evidence="8" id="KW-1185">Reference proteome</keyword>
<accession>A0A7Z2ZV49</accession>
<dbReference type="CDD" id="cd11753">
    <property type="entry name" value="GH94N_ChvB_NdvB_2_like"/>
    <property type="match status" value="1"/>
</dbReference>
<evidence type="ECO:0000313" key="7">
    <source>
        <dbReference type="EMBL" id="QJE03223.1"/>
    </source>
</evidence>
<sequence length="2948" mass="322984">MADDAAPLRAELFSAAQMAVHGRKLAARHQLTTQAGSDRLLERLDENERIIADACIGLTKASKAGALLTPAADWLLDNYYLIEEQVRLARSHLPKDYSRELPCLADADACGHPRVYQLALEVIAHGDGRLEPESLARFVAAYQEGAPLTMGELWAIPIMLRLALIENLRRIAARQDLARRERELANGWADRMVDKSDDKPGDLILLVADMARAVQPMGSSFVAELTRRLQGRSGPLTQALQWIGTRLADEGRTIEQAVQADIGQQAADQVSVANSIGSQRLLDKTDWREFVETLSTVEQTLRMDPAGVYGKMDFGTRDHYRHVVEQLARATRKSEMEVAAEAVALAGEGRAAAAVEGAADAAPADGSAAAAASAGASSAAASSAAALGGLRLRHVGYYLAGAGLARLERRLNLQSGFVGALRRAGRRRPLLAYLGAIGAFTALFTGAAVVHAAQGGAAAGLLWTIGVLTAIGSSQLALALVNLLSTRLVSPKPLARMDFSDGIPPDARAVVVVPSLLYSRDNVATLCDALEVRYLANRDANLRFCLLTDLADAPQQDMPADAALVEQARAAIAALNAKYGHDHAIVLHGADGSEVEESVRIEPFLLLHRPRMWNASEGAWIGRERKRGKLEDLNAFLRGGAQDRFAVVEGALEGLDETRYVITLDADTQLPRDAARQFVAAMAHPLNHAVLDPSGRRVIEGYGLLQPRVTTSLPLENASRYERLCSGEPGIDPYTRAVSDVYQDLFGEGSFTGKGIYDLDVFERVLHGALPDNKVLSHDLLEGSYIRSGLLSDAQVVEAYPPRYSDDVGRRHRWIRGDWQLLGWIGGRAPAPGGRRVPNPLGALARWKLFDNLRRSLVAPVLTGLLLLCWALLPAPAFWSAAILSVFFLPFALGALIGLADKPHDMGFGQHGQNWSQGARAGLAHAVLNMTFLPHEAYYSVDAIARTGWRMLVSKRKLLEWRASGTSRSSTDMESNWRSMWFAPAFAVGSALLLTFANPLALWAAAPLLLLWFLSPVVAWWVSLPVERPAPQLGAGQQEFLHKLARRTWAFFEDHVTAEENWLPPDNMQEHPVQRVAQRTSPTNLGLALLANFTAWDFGYLAGGELLLRTRATLGTMGRLERYRGHFYNWYDTQTLAPLQPVYVSAVDSGNLAGHLLTLAAGLEQLAARPVVSSQPLHGVRDTLRVVEEHAGDAAPAVKDAIAVLWRDLSPEQCRNVDTLPGLGDCLAALARDAGELANAVPADADDALRTWTGKLAAQCRAAYADLLHIAPWMRAVQEHVIDSSLTRIPTLRELAAFGMSAPSEDLAPDERARLLLLARMVDEGSANARARLEEIARLARMAREFAAMDFTFMYNDDSDLLAIGYNVSERRLDSGSYDLLASEARLASFVGIAQGQFPQEHWFALGRQLSLVGGEQVLLSWSGSMFEYLMPLLVMPSYRDTLLDQTYHGIIHAQIDYGRRRNTPWGISESGYNTVDASMNYQYRAFGVPGTGAKRGLGEDLVIAPYATMMGLMVEPELACENLERMAKLGFTGQYGFYEAVDYTAARLPRGQEFAVVRSFMVHHQGMGFLALSYLLHDRPMQRRFEADPQFQATLLLLQERVPKSGAIELASAEAEGMRQPAPETDSATRVVAQPNTAHPEVQLLSNGRYHVMVTSSGAGYSRWKDLAVTRWREDATADDWGNFCYVRDLDSGAVWSTAYQPTLAQPEHYEVIFSEGRAEFRRRDHGIELHTEIVVSPEDDIELRRTRIKNTSQVERTIELTSYAEVVMAPPAADAAHPAFSKLFVQTEILAGRGAILCSRRPRHKEEQPPFLFNLMTVHGVDAPSAPAFETSRAQFIGRGNRNVLPQALTGRDQLQGAHGSVLDPVAAIRRSFTLAPDQEISVDVILGATDTREQALHLVDKYQDRHLTDRVFELAWTHSQVVLRQLNASEADAQLYGRLASGVIYPNAALRAEPAVIARNGRGQSGLWAYSISGDLPIVLLQIRDAANIELARQVVQAHGYWRLKGLVVDLVIWCEDASGYRQALHDQIMSMIASGLDAQSVDRPGGVFVRIVDQIPNEDRVLMQSVARLVLSDERGSLAEQLRRAALQKVALPPLLAIEPPLPAMPGTASSTTPAPTPVHIPVPQPAPSLVLDNGIGGFSADGREYVIRTGAEQRTPAPWVNVLASPLFGSIVSEAGQAYSWNQNAHEFRLTPWENDPVADRGGEAFYIRDEQTGTYWSPTALPAPSGGDYLTRHGFGYSAFEHTAHGIRSELLTYVALDDPLKYVVIKLRNDSAARRKLSVTGYVEWVLGDLRDKSAMHVVTEQDPVSGALFARNAYNADFSGRVAFFHLDAEHVAFTCDRTEFIGRNRSLANPAALERAGLSGRSGAALDPCAALQAAIELQPGEEQELVFMLGVGGRRNLDATGMVQRHGGAGVPAADLAKVRDWWDETLGAIRVETPEPALDAIANGWLMYQTIACRMWARSGYYQSGGAYGFRDQLQDAMATVHTRPELLRDHLLLFAGHQFVEGDVQHWWHPPTGRGVRTHCSDDYLWLPLAAHRYVTVTGDWALLDEVAPFIESRQLKQEEESLYDLPAQSNEQASLYEHCVRAIRHALDFGAHGLPLIGTCDWNDGMDRVGNEGKGESVWLGFFLYEVLQRFAELADRRADYGFATTCRSAAQVLSHNIEENAWDGEWYRRAYFDDGTPLGSQQNDECQIDSISQSWGVLSGAADPERVKGAMAAVDARLVRRDAGLIQLLDPPFDKGVLNPGYIRGYVPGVRENGGQYTHAAIWTAMAFARLGQTERAWELFDMINPVNHAASREACAVYKAEPYVMTADVYAVTPHVGRGGWSWYTGSAGWMYRLVVESLLGVERTGERLALAPQMPADWTGFKLQYRYRGSTYAIDVRRGSAASLSVDGVAQEGASIALVDDGRRHEVVLVVADGGASLAATAPQGSDITVAK</sequence>
<feature type="transmembrane region" description="Helical" evidence="3">
    <location>
        <begin position="430"/>
        <end position="454"/>
    </location>
</feature>
<keyword evidence="2" id="KW-0808">Transferase</keyword>
<dbReference type="EMBL" id="CP051685">
    <property type="protein sequence ID" value="QJE03223.1"/>
    <property type="molecule type" value="Genomic_DNA"/>
</dbReference>
<dbReference type="Pfam" id="PF06165">
    <property type="entry name" value="GH94_b-supersand"/>
    <property type="match status" value="2"/>
</dbReference>
<dbReference type="InterPro" id="IPR052047">
    <property type="entry name" value="GH94_Enzymes"/>
</dbReference>
<dbReference type="Pfam" id="PF17167">
    <property type="entry name" value="Glyco_hydro_94"/>
    <property type="match status" value="1"/>
</dbReference>
<feature type="transmembrane region" description="Helical" evidence="3">
    <location>
        <begin position="460"/>
        <end position="484"/>
    </location>
</feature>
<dbReference type="PANTHER" id="PTHR37469:SF2">
    <property type="entry name" value="CELLOBIONIC ACID PHOSPHORYLASE"/>
    <property type="match status" value="1"/>
</dbReference>
<feature type="transmembrane region" description="Helical" evidence="3">
    <location>
        <begin position="856"/>
        <end position="873"/>
    </location>
</feature>
<keyword evidence="3" id="KW-0812">Transmembrane</keyword>
<dbReference type="KEGG" id="mfy:HH212_06585"/>
<organism evidence="7 8">
    <name type="scientific">Massilia forsythiae</name>
    <dbReference type="NCBI Taxonomy" id="2728020"/>
    <lineage>
        <taxon>Bacteria</taxon>
        <taxon>Pseudomonadati</taxon>
        <taxon>Pseudomonadota</taxon>
        <taxon>Betaproteobacteria</taxon>
        <taxon>Burkholderiales</taxon>
        <taxon>Oxalobacteraceae</taxon>
        <taxon>Telluria group</taxon>
        <taxon>Massilia</taxon>
    </lineage>
</organism>
<feature type="domain" description="Glycoamylase-like" evidence="5">
    <location>
        <begin position="1381"/>
        <end position="1574"/>
    </location>
</feature>
<feature type="domain" description="Glycosyl hydrolase 94 catalytic" evidence="6">
    <location>
        <begin position="2432"/>
        <end position="2856"/>
    </location>
</feature>
<feature type="domain" description="Glycosyl hydrolase 94 supersandwich" evidence="4">
    <location>
        <begin position="1631"/>
        <end position="1907"/>
    </location>
</feature>
<feature type="transmembrane region" description="Helical" evidence="3">
    <location>
        <begin position="977"/>
        <end position="996"/>
    </location>
</feature>
<keyword evidence="3" id="KW-0472">Membrane</keyword>
<dbReference type="SUPFAM" id="SSF74650">
    <property type="entry name" value="Galactose mutarotase-like"/>
    <property type="match status" value="2"/>
</dbReference>
<dbReference type="Gene3D" id="1.50.10.140">
    <property type="match status" value="2"/>
</dbReference>
<dbReference type="GO" id="GO:0030246">
    <property type="term" value="F:carbohydrate binding"/>
    <property type="evidence" value="ECO:0007669"/>
    <property type="project" value="InterPro"/>
</dbReference>
<feature type="transmembrane region" description="Helical" evidence="3">
    <location>
        <begin position="879"/>
        <end position="900"/>
    </location>
</feature>
<dbReference type="InterPro" id="IPR037018">
    <property type="entry name" value="GH65_N"/>
</dbReference>
<reference evidence="7 8" key="1">
    <citation type="submission" date="2020-04" db="EMBL/GenBank/DDBJ databases">
        <title>Genome sequencing of novel species.</title>
        <authorList>
            <person name="Heo J."/>
            <person name="Kim S.-J."/>
            <person name="Kim J.-S."/>
            <person name="Hong S.-B."/>
            <person name="Kwon S.-W."/>
        </authorList>
    </citation>
    <scope>NUCLEOTIDE SEQUENCE [LARGE SCALE GENOMIC DNA]</scope>
    <source>
        <strain evidence="7 8">GN2-R2</strain>
    </source>
</reference>
<dbReference type="Gene3D" id="2.70.98.40">
    <property type="entry name" value="Glycoside hydrolase, family 65, N-terminal domain"/>
    <property type="match status" value="2"/>
</dbReference>
<dbReference type="CDD" id="cd11756">
    <property type="entry name" value="GH94N_ChvB_NdvB_1_like"/>
    <property type="match status" value="1"/>
</dbReference>
<name>A0A7Z2ZV49_9BURK</name>
<dbReference type="InterPro" id="IPR037824">
    <property type="entry name" value="GH94N_2_NdvB"/>
</dbReference>
<proteinExistence type="predicted"/>